<dbReference type="InterPro" id="IPR016181">
    <property type="entry name" value="Acyl_CoA_acyltransferase"/>
</dbReference>
<dbReference type="Pfam" id="PF00583">
    <property type="entry name" value="Acetyltransf_1"/>
    <property type="match status" value="1"/>
</dbReference>
<dbReference type="Gene3D" id="3.10.129.10">
    <property type="entry name" value="Hotdog Thioesterase"/>
    <property type="match status" value="1"/>
</dbReference>
<evidence type="ECO:0000313" key="4">
    <source>
        <dbReference type="EMBL" id="TLU67105.1"/>
    </source>
</evidence>
<proteinExistence type="predicted"/>
<evidence type="ECO:0000256" key="1">
    <source>
        <dbReference type="ARBA" id="ARBA00022679"/>
    </source>
</evidence>
<dbReference type="AlphaFoldDB" id="A0A5R9INI0"/>
<evidence type="ECO:0000313" key="5">
    <source>
        <dbReference type="Proteomes" id="UP000307790"/>
    </source>
</evidence>
<feature type="domain" description="N-acetyltransferase" evidence="3">
    <location>
        <begin position="9"/>
        <end position="151"/>
    </location>
</feature>
<dbReference type="Pfam" id="PF09500">
    <property type="entry name" value="YiiD_C"/>
    <property type="match status" value="1"/>
</dbReference>
<evidence type="ECO:0000256" key="2">
    <source>
        <dbReference type="ARBA" id="ARBA00023315"/>
    </source>
</evidence>
<dbReference type="InterPro" id="IPR050832">
    <property type="entry name" value="Bact_Acetyltransf"/>
</dbReference>
<dbReference type="CDD" id="cd04301">
    <property type="entry name" value="NAT_SF"/>
    <property type="match status" value="1"/>
</dbReference>
<comment type="caution">
    <text evidence="4">The sequence shown here is derived from an EMBL/GenBank/DDBJ whole genome shotgun (WGS) entry which is preliminary data.</text>
</comment>
<dbReference type="InterPro" id="IPR000182">
    <property type="entry name" value="GNAT_dom"/>
</dbReference>
<dbReference type="EMBL" id="VCBC01000003">
    <property type="protein sequence ID" value="TLU67105.1"/>
    <property type="molecule type" value="Genomic_DNA"/>
</dbReference>
<evidence type="ECO:0000259" key="3">
    <source>
        <dbReference type="PROSITE" id="PS51186"/>
    </source>
</evidence>
<dbReference type="Proteomes" id="UP000307790">
    <property type="component" value="Unassembled WGS sequence"/>
</dbReference>
<name>A0A5R9INI0_9GAMM</name>
<sequence>MIELPKGFTLLQPITETQLTAYHQLRYRLLREPWQQPKGSETDELERQSTHRMIVDSDGRVAAVGRLHKSAQDQGQIRFMAVDPAYQGKGLGKLMLQALEQQAIKDGVATILLNAREVALDFYLACDYQLIGEAHTLYGQVKHFAMTKSLTSEKSLTGQTGYQSSLQTLSSLWQQTIPITQAFKFIPCFYDQQVFVVSADRSANVNLHQTMFAGSIYSLATLTGWGWVYMQLQQHKLQGDIVLADANIRYHQPLHGYGVGRTKTSLNQGDFSHYQEKGKTRFNVSVEVFDGDSLCATYTGLFAVRRANHEK</sequence>
<protein>
    <submittedName>
        <fullName evidence="4">GNAT family N-acetyltransferase</fullName>
    </submittedName>
</protein>
<dbReference type="Gene3D" id="3.40.630.30">
    <property type="match status" value="1"/>
</dbReference>
<dbReference type="PROSITE" id="PS51186">
    <property type="entry name" value="GNAT"/>
    <property type="match status" value="1"/>
</dbReference>
<dbReference type="InterPro" id="IPR029069">
    <property type="entry name" value="HotDog_dom_sf"/>
</dbReference>
<dbReference type="RefSeq" id="WP_138318386.1">
    <property type="nucleotide sequence ID" value="NZ_VCBC01000003.1"/>
</dbReference>
<dbReference type="NCBIfam" id="TIGR02447">
    <property type="entry name" value="yiiD_Cterm"/>
    <property type="match status" value="1"/>
</dbReference>
<gene>
    <name evidence="4" type="ORF">FE810_02125</name>
</gene>
<dbReference type="SUPFAM" id="SSF55729">
    <property type="entry name" value="Acyl-CoA N-acyltransferases (Nat)"/>
    <property type="match status" value="1"/>
</dbReference>
<organism evidence="4 5">
    <name type="scientific">Thalassotalea litorea</name>
    <dbReference type="NCBI Taxonomy" id="2020715"/>
    <lineage>
        <taxon>Bacteria</taxon>
        <taxon>Pseudomonadati</taxon>
        <taxon>Pseudomonadota</taxon>
        <taxon>Gammaproteobacteria</taxon>
        <taxon>Alteromonadales</taxon>
        <taxon>Colwelliaceae</taxon>
        <taxon>Thalassotalea</taxon>
    </lineage>
</organism>
<keyword evidence="5" id="KW-1185">Reference proteome</keyword>
<reference evidence="4 5" key="1">
    <citation type="submission" date="2019-05" db="EMBL/GenBank/DDBJ databases">
        <title>Genome sequences of Thalassotalea litorea 1K03283.</title>
        <authorList>
            <person name="Zhang D."/>
        </authorList>
    </citation>
    <scope>NUCLEOTIDE SEQUENCE [LARGE SCALE GENOMIC DNA]</scope>
    <source>
        <strain evidence="4 5">MCCC 1K03283</strain>
    </source>
</reference>
<dbReference type="GO" id="GO:0016747">
    <property type="term" value="F:acyltransferase activity, transferring groups other than amino-acyl groups"/>
    <property type="evidence" value="ECO:0007669"/>
    <property type="project" value="InterPro"/>
</dbReference>
<dbReference type="PANTHER" id="PTHR43877">
    <property type="entry name" value="AMINOALKYLPHOSPHONATE N-ACETYLTRANSFERASE-RELATED-RELATED"/>
    <property type="match status" value="1"/>
</dbReference>
<accession>A0A5R9INI0</accession>
<dbReference type="OrthoDB" id="4305330at2"/>
<dbReference type="SUPFAM" id="SSF54637">
    <property type="entry name" value="Thioesterase/thiol ester dehydrase-isomerase"/>
    <property type="match status" value="1"/>
</dbReference>
<dbReference type="InterPro" id="IPR012660">
    <property type="entry name" value="YiiD_C"/>
</dbReference>
<keyword evidence="2" id="KW-0012">Acyltransferase</keyword>
<keyword evidence="1 4" id="KW-0808">Transferase</keyword>